<dbReference type="EMBL" id="UINC01005459">
    <property type="protein sequence ID" value="SVA21454.1"/>
    <property type="molecule type" value="Genomic_DNA"/>
</dbReference>
<organism evidence="1">
    <name type="scientific">marine metagenome</name>
    <dbReference type="NCBI Taxonomy" id="408172"/>
    <lineage>
        <taxon>unclassified sequences</taxon>
        <taxon>metagenomes</taxon>
        <taxon>ecological metagenomes</taxon>
    </lineage>
</organism>
<feature type="non-terminal residue" evidence="1">
    <location>
        <position position="1"/>
    </location>
</feature>
<sequence length="27" mass="2894">RWGLSYIGISEDAMIEFAPVVEALAGV</sequence>
<accession>A0A381U061</accession>
<proteinExistence type="predicted"/>
<dbReference type="AlphaFoldDB" id="A0A381U061"/>
<gene>
    <name evidence="1" type="ORF">METZ01_LOCUS74308</name>
</gene>
<protein>
    <submittedName>
        <fullName evidence="1">Uncharacterized protein</fullName>
    </submittedName>
</protein>
<reference evidence="1" key="1">
    <citation type="submission" date="2018-05" db="EMBL/GenBank/DDBJ databases">
        <authorList>
            <person name="Lanie J.A."/>
            <person name="Ng W.-L."/>
            <person name="Kazmierczak K.M."/>
            <person name="Andrzejewski T.M."/>
            <person name="Davidsen T.M."/>
            <person name="Wayne K.J."/>
            <person name="Tettelin H."/>
            <person name="Glass J.I."/>
            <person name="Rusch D."/>
            <person name="Podicherti R."/>
            <person name="Tsui H.-C.T."/>
            <person name="Winkler M.E."/>
        </authorList>
    </citation>
    <scope>NUCLEOTIDE SEQUENCE</scope>
</reference>
<name>A0A381U061_9ZZZZ</name>
<evidence type="ECO:0000313" key="1">
    <source>
        <dbReference type="EMBL" id="SVA21454.1"/>
    </source>
</evidence>